<organism evidence="1 2">
    <name type="scientific">Cerrena zonata</name>
    <dbReference type="NCBI Taxonomy" id="2478898"/>
    <lineage>
        <taxon>Eukaryota</taxon>
        <taxon>Fungi</taxon>
        <taxon>Dikarya</taxon>
        <taxon>Basidiomycota</taxon>
        <taxon>Agaricomycotina</taxon>
        <taxon>Agaricomycetes</taxon>
        <taxon>Polyporales</taxon>
        <taxon>Cerrenaceae</taxon>
        <taxon>Cerrena</taxon>
    </lineage>
</organism>
<dbReference type="EMBL" id="JASBNA010000003">
    <property type="protein sequence ID" value="KAK7693414.1"/>
    <property type="molecule type" value="Genomic_DNA"/>
</dbReference>
<evidence type="ECO:0000313" key="2">
    <source>
        <dbReference type="Proteomes" id="UP001385951"/>
    </source>
</evidence>
<dbReference type="Proteomes" id="UP001385951">
    <property type="component" value="Unassembled WGS sequence"/>
</dbReference>
<keyword evidence="2" id="KW-1185">Reference proteome</keyword>
<gene>
    <name evidence="1" type="ORF">QCA50_002982</name>
</gene>
<protein>
    <submittedName>
        <fullName evidence="1">Uncharacterized protein</fullName>
    </submittedName>
</protein>
<name>A0AAW0GV90_9APHY</name>
<evidence type="ECO:0000313" key="1">
    <source>
        <dbReference type="EMBL" id="KAK7693414.1"/>
    </source>
</evidence>
<reference evidence="1 2" key="1">
    <citation type="submission" date="2022-09" db="EMBL/GenBank/DDBJ databases">
        <authorList>
            <person name="Palmer J.M."/>
        </authorList>
    </citation>
    <scope>NUCLEOTIDE SEQUENCE [LARGE SCALE GENOMIC DNA]</scope>
    <source>
        <strain evidence="1 2">DSM 7382</strain>
    </source>
</reference>
<dbReference type="AlphaFoldDB" id="A0AAW0GV90"/>
<accession>A0AAW0GV90</accession>
<sequence length="491" mass="54774">METKRRGTASTPAHANLRDGLLRDTLPRAVENDLESYQTVIENISTYVEMVYHQKYTSDLMQFIGLFLTNIARRTADWSTFDPSPLLLMASTVIQHNKSQCRELLIPLETFIRSTFIRSNISVASIDKVLQVTTSLYRKSVEPDQMLSKNQIALAIVELLYDGLVGKARITPVTLTSLMEALVPDKDKETHFVLPADTLTRLADVGLYYLNPDNGEASSNMDFTASQAVAKMVLTVSQERPSLLSKIAYPDISNQHPKPRNPSMTIRAWNLILLSAASCPSGAPAQMLLTFLPSFASEYSRCLRPYSQMETAPQDMLHFDVNRAYASIRLWLILCRKAASGDHDILGGTWDNPVDKETLWSRIVWNELWPPLETVVHALPTDIQIGSLAALASSVASSVADLFLFLRQMQCVVSTEVSSQITLLSRLRVIKRAEAKINRALRSLSEAPTHVPLNSTIAQIQTEIHAEERLEAAGRQDAARVAPERMRRIAS</sequence>
<proteinExistence type="predicted"/>
<comment type="caution">
    <text evidence="1">The sequence shown here is derived from an EMBL/GenBank/DDBJ whole genome shotgun (WGS) entry which is preliminary data.</text>
</comment>